<dbReference type="PANTHER" id="PTHR35179:SF2">
    <property type="entry name" value="START DOMAIN-CONTAINING PROTEIN"/>
    <property type="match status" value="1"/>
</dbReference>
<name>A0A5N6E9J7_9EURO</name>
<organism evidence="2 3">
    <name type="scientific">Aspergillus novoparasiticus</name>
    <dbReference type="NCBI Taxonomy" id="986946"/>
    <lineage>
        <taxon>Eukaryota</taxon>
        <taxon>Fungi</taxon>
        <taxon>Dikarya</taxon>
        <taxon>Ascomycota</taxon>
        <taxon>Pezizomycotina</taxon>
        <taxon>Eurotiomycetes</taxon>
        <taxon>Eurotiomycetidae</taxon>
        <taxon>Eurotiales</taxon>
        <taxon>Aspergillaceae</taxon>
        <taxon>Aspergillus</taxon>
        <taxon>Aspergillus subgen. Circumdati</taxon>
    </lineage>
</organism>
<dbReference type="Proteomes" id="UP000326799">
    <property type="component" value="Unassembled WGS sequence"/>
</dbReference>
<dbReference type="AlphaFoldDB" id="A0A5N6E9J7"/>
<sequence length="181" mass="20791">MVVAGKRRQFIIVRWSVAVFLTLINIVVFCIWVPAHLDPPPSKQYVIANRYWDRTSKNLILLVDAALNIWFVLVLQHRLILLISLISLQNQLVYVQFHPVVYVAKLNIELAIVDLLKEAARLPVVSYPENGVYTRCFAAPIQHEPNHGCYTDNSSNEGIHKAMDFEVCIQKVKQRTEKEVV</sequence>
<keyword evidence="1" id="KW-1133">Transmembrane helix</keyword>
<feature type="transmembrane region" description="Helical" evidence="1">
    <location>
        <begin position="12"/>
        <end position="35"/>
    </location>
</feature>
<keyword evidence="1" id="KW-0472">Membrane</keyword>
<gene>
    <name evidence="2" type="ORF">BDV33DRAFT_210541</name>
</gene>
<proteinExistence type="predicted"/>
<reference evidence="2 3" key="1">
    <citation type="submission" date="2019-04" db="EMBL/GenBank/DDBJ databases">
        <title>Fungal friends and foes A comparative genomics study of 23 Aspergillus species from section Flavi.</title>
        <authorList>
            <consortium name="DOE Joint Genome Institute"/>
            <person name="Kjaerbolling I."/>
            <person name="Vesth T.C."/>
            <person name="Frisvad J.C."/>
            <person name="Nybo J.L."/>
            <person name="Theobald S."/>
            <person name="Kildgaard S."/>
            <person name="Petersen T.I."/>
            <person name="Kuo A."/>
            <person name="Sato A."/>
            <person name="Lyhne E.K."/>
            <person name="Kogle M.E."/>
            <person name="Wiebenga A."/>
            <person name="Kun R.S."/>
            <person name="Lubbers R.J."/>
            <person name="Makela M.R."/>
            <person name="Barry K."/>
            <person name="Chovatia M."/>
            <person name="Clum A."/>
            <person name="Daum C."/>
            <person name="Haridas S."/>
            <person name="He G."/>
            <person name="LaButti K."/>
            <person name="Lipzen A."/>
            <person name="Mondo S."/>
            <person name="Pangilinan J."/>
            <person name="Riley R."/>
            <person name="Salamov A."/>
            <person name="Simmons B.A."/>
            <person name="Magnuson J.K."/>
            <person name="Henrissat B."/>
            <person name="Mortensen U.H."/>
            <person name="Larsen T.O."/>
            <person name="De vries R.P."/>
            <person name="Grigoriev I.V."/>
            <person name="Machida M."/>
            <person name="Baker S.E."/>
            <person name="Andersen M.R."/>
        </authorList>
    </citation>
    <scope>NUCLEOTIDE SEQUENCE [LARGE SCALE GENOMIC DNA]</scope>
    <source>
        <strain evidence="2 3">CBS 126849</strain>
    </source>
</reference>
<dbReference type="PANTHER" id="PTHR35179">
    <property type="entry name" value="PROTEIN CBG02620"/>
    <property type="match status" value="1"/>
</dbReference>
<keyword evidence="1" id="KW-0812">Transmembrane</keyword>
<protein>
    <submittedName>
        <fullName evidence="2">Uncharacterized protein</fullName>
    </submittedName>
</protein>
<evidence type="ECO:0000256" key="1">
    <source>
        <dbReference type="SAM" id="Phobius"/>
    </source>
</evidence>
<keyword evidence="3" id="KW-1185">Reference proteome</keyword>
<dbReference type="EMBL" id="ML733709">
    <property type="protein sequence ID" value="KAB8213090.1"/>
    <property type="molecule type" value="Genomic_DNA"/>
</dbReference>
<evidence type="ECO:0000313" key="2">
    <source>
        <dbReference type="EMBL" id="KAB8213090.1"/>
    </source>
</evidence>
<accession>A0A5N6E9J7</accession>
<evidence type="ECO:0000313" key="3">
    <source>
        <dbReference type="Proteomes" id="UP000326799"/>
    </source>
</evidence>